<comment type="similarity">
    <text evidence="4">Belongs to the cyclic nucleotide phosphodiesterase class-III family.</text>
</comment>
<dbReference type="PANTHER" id="PTHR42988:SF2">
    <property type="entry name" value="CYCLIC NUCLEOTIDE PHOSPHODIESTERASE CBUA0032-RELATED"/>
    <property type="match status" value="1"/>
</dbReference>
<dbReference type="EMBL" id="AP027266">
    <property type="protein sequence ID" value="BDW86488.1"/>
    <property type="molecule type" value="Genomic_DNA"/>
</dbReference>
<dbReference type="SUPFAM" id="SSF56300">
    <property type="entry name" value="Metallo-dependent phosphatases"/>
    <property type="match status" value="1"/>
</dbReference>
<keyword evidence="1" id="KW-0479">Metal-binding</keyword>
<dbReference type="CDD" id="cd07402">
    <property type="entry name" value="MPP_GpdQ"/>
    <property type="match status" value="1"/>
</dbReference>
<feature type="domain" description="Calcineurin-like phosphoesterase" evidence="5">
    <location>
        <begin position="3"/>
        <end position="199"/>
    </location>
</feature>
<protein>
    <submittedName>
        <fullName evidence="6">3',5'-cyclic adenosine monophosphate phosphodiesterase CpdA</fullName>
    </submittedName>
</protein>
<dbReference type="AlphaFoldDB" id="A0AA48KL30"/>
<proteinExistence type="inferred from homology"/>
<dbReference type="InterPro" id="IPR050884">
    <property type="entry name" value="CNP_phosphodiesterase-III"/>
</dbReference>
<dbReference type="RefSeq" id="WP_338272431.1">
    <property type="nucleotide sequence ID" value="NZ_AP027266.1"/>
</dbReference>
<evidence type="ECO:0000313" key="6">
    <source>
        <dbReference type="EMBL" id="BDW86488.1"/>
    </source>
</evidence>
<dbReference type="KEGG" id="rmai:MACH21_26650"/>
<dbReference type="InterPro" id="IPR029052">
    <property type="entry name" value="Metallo-depent_PP-like"/>
</dbReference>
<dbReference type="GO" id="GO:0004112">
    <property type="term" value="F:cyclic-nucleotide phosphodiesterase activity"/>
    <property type="evidence" value="ECO:0007669"/>
    <property type="project" value="InterPro"/>
</dbReference>
<dbReference type="Pfam" id="PF00149">
    <property type="entry name" value="Metallophos"/>
    <property type="match status" value="1"/>
</dbReference>
<dbReference type="PANTHER" id="PTHR42988">
    <property type="entry name" value="PHOSPHOHYDROLASE"/>
    <property type="match status" value="1"/>
</dbReference>
<keyword evidence="7" id="KW-1185">Reference proteome</keyword>
<organism evidence="6 7">
    <name type="scientific">Roseicyclus marinus</name>
    <dbReference type="NCBI Taxonomy" id="2161673"/>
    <lineage>
        <taxon>Bacteria</taxon>
        <taxon>Pseudomonadati</taxon>
        <taxon>Pseudomonadota</taxon>
        <taxon>Alphaproteobacteria</taxon>
        <taxon>Rhodobacterales</taxon>
        <taxon>Roseobacteraceae</taxon>
        <taxon>Roseicyclus</taxon>
    </lineage>
</organism>
<keyword evidence="2" id="KW-0378">Hydrolase</keyword>
<dbReference type="InterPro" id="IPR026575">
    <property type="entry name" value="GpdQ/CpdA-like"/>
</dbReference>
<sequence length="265" mass="27893">MARLLHLSDLHAVATGTRASGVLDTNDLLREAIDALSGRLTAIGRIDAVLVTGDISDDGSAESYAIAKAQLARLGLPLLAIPGNHDRRSAFRDAFADTAPMPDDGPLDWIAEVAGTRIVGLDTLVEGQGGGLLRARTLDFLAEALDRSQGKPVVVALHHPPLRTGIRFMDAIGLDNAEALEGILRRHDGPLWVLAGHVHGVYHCMLGGHPVVTAPSTCSAFVFDQREEAPVGFMLGPLGFGMLDTAPGGVWTACPLVMADGPYGF</sequence>
<dbReference type="InterPro" id="IPR004843">
    <property type="entry name" value="Calcineurin-like_PHP"/>
</dbReference>
<dbReference type="Gene3D" id="3.60.21.10">
    <property type="match status" value="1"/>
</dbReference>
<dbReference type="Proteomes" id="UP001337723">
    <property type="component" value="Chromosome"/>
</dbReference>
<evidence type="ECO:0000313" key="7">
    <source>
        <dbReference type="Proteomes" id="UP001337723"/>
    </source>
</evidence>
<evidence type="ECO:0000256" key="1">
    <source>
        <dbReference type="ARBA" id="ARBA00022723"/>
    </source>
</evidence>
<keyword evidence="3" id="KW-0408">Iron</keyword>
<evidence type="ECO:0000256" key="2">
    <source>
        <dbReference type="ARBA" id="ARBA00022801"/>
    </source>
</evidence>
<name>A0AA48KL30_9RHOB</name>
<gene>
    <name evidence="6" type="primary">cpdA</name>
    <name evidence="6" type="ORF">MACH21_26650</name>
</gene>
<reference evidence="6 7" key="1">
    <citation type="submission" date="2023-01" db="EMBL/GenBank/DDBJ databases">
        <title>Complete genome sequence of Roseicyclus marinus strain Dej080120_10.</title>
        <authorList>
            <person name="Ueki S."/>
            <person name="Maruyama F."/>
        </authorList>
    </citation>
    <scope>NUCLEOTIDE SEQUENCE [LARGE SCALE GENOMIC DNA]</scope>
    <source>
        <strain evidence="6 7">Dej080120_10</strain>
    </source>
</reference>
<evidence type="ECO:0000256" key="4">
    <source>
        <dbReference type="ARBA" id="ARBA00025742"/>
    </source>
</evidence>
<dbReference type="GO" id="GO:0046872">
    <property type="term" value="F:metal ion binding"/>
    <property type="evidence" value="ECO:0007669"/>
    <property type="project" value="UniProtKB-KW"/>
</dbReference>
<evidence type="ECO:0000259" key="5">
    <source>
        <dbReference type="Pfam" id="PF00149"/>
    </source>
</evidence>
<accession>A0AA48KL30</accession>
<evidence type="ECO:0000256" key="3">
    <source>
        <dbReference type="ARBA" id="ARBA00023004"/>
    </source>
</evidence>